<dbReference type="AlphaFoldDB" id="A0AAE1HKQ9"/>
<name>A0AAE1HKQ9_9NEOP</name>
<feature type="compositionally biased region" description="Polar residues" evidence="1">
    <location>
        <begin position="38"/>
        <end position="48"/>
    </location>
</feature>
<accession>A0AAE1HKQ9</accession>
<dbReference type="InterPro" id="IPR031847">
    <property type="entry name" value="PDLI1-4/Zasp-like_mid"/>
</dbReference>
<feature type="region of interest" description="Disordered" evidence="1">
    <location>
        <begin position="1"/>
        <end position="78"/>
    </location>
</feature>
<evidence type="ECO:0000259" key="2">
    <source>
        <dbReference type="SMART" id="SM00735"/>
    </source>
</evidence>
<keyword evidence="4" id="KW-1185">Reference proteome</keyword>
<dbReference type="EMBL" id="JAHWGI010001134">
    <property type="protein sequence ID" value="KAK3922943.1"/>
    <property type="molecule type" value="Genomic_DNA"/>
</dbReference>
<reference evidence="3" key="2">
    <citation type="journal article" date="2023" name="BMC Genomics">
        <title>Pest status, molecular evolution, and epigenetic factors derived from the genome assembly of Frankliniella fusca, a thysanopteran phytovirus vector.</title>
        <authorList>
            <person name="Catto M.A."/>
            <person name="Labadie P.E."/>
            <person name="Jacobson A.L."/>
            <person name="Kennedy G.G."/>
            <person name="Srinivasan R."/>
            <person name="Hunt B.G."/>
        </authorList>
    </citation>
    <scope>NUCLEOTIDE SEQUENCE</scope>
    <source>
        <strain evidence="3">PL_HMW_Pooled</strain>
    </source>
</reference>
<dbReference type="InterPro" id="IPR006643">
    <property type="entry name" value="Zasp-like_motif"/>
</dbReference>
<sequence>MRESSRGAEGAGVGGKGLGGLAGGGRGAGTDQEDAVHTQHSPTLSGQGQDPDPTGGTGSSTSTVTGTRQQREFWKAARSPTAAIMREEAVCNMPYRTTPLVLPGAKVKKEDSVTDCYLRHHPNPMMRAPPGHGGEWLPADVVMKQKSVTRAERPQVADTVLQRVVPSDPGRHNRNALIHVVYRLDYNKEGKVPKVIRLFSAQVVNKPFNTPIGLYSEQNIVDTIHKTLGTPLKPTVVYDPAKSETYKFLQEQELGDHVQEVTVPPQPKVFTPNKVPAARRINPPPTQRVHQKTISTAPNPYYHVNTMGVPAERIQQSGSFNRLMHMVMNDM</sequence>
<feature type="domain" description="Zasp-like motif" evidence="2">
    <location>
        <begin position="202"/>
        <end position="227"/>
    </location>
</feature>
<dbReference type="SMART" id="SM00735">
    <property type="entry name" value="ZM"/>
    <property type="match status" value="1"/>
</dbReference>
<comment type="caution">
    <text evidence="3">The sequence shown here is derived from an EMBL/GenBank/DDBJ whole genome shotgun (WGS) entry which is preliminary data.</text>
</comment>
<gene>
    <name evidence="3" type="ORF">KUF71_001602</name>
</gene>
<evidence type="ECO:0000313" key="4">
    <source>
        <dbReference type="Proteomes" id="UP001219518"/>
    </source>
</evidence>
<organism evidence="3 4">
    <name type="scientific">Frankliniella fusca</name>
    <dbReference type="NCBI Taxonomy" id="407009"/>
    <lineage>
        <taxon>Eukaryota</taxon>
        <taxon>Metazoa</taxon>
        <taxon>Ecdysozoa</taxon>
        <taxon>Arthropoda</taxon>
        <taxon>Hexapoda</taxon>
        <taxon>Insecta</taxon>
        <taxon>Pterygota</taxon>
        <taxon>Neoptera</taxon>
        <taxon>Paraneoptera</taxon>
        <taxon>Thysanoptera</taxon>
        <taxon>Terebrantia</taxon>
        <taxon>Thripoidea</taxon>
        <taxon>Thripidae</taxon>
        <taxon>Frankliniella</taxon>
    </lineage>
</organism>
<proteinExistence type="predicted"/>
<protein>
    <submittedName>
        <fullName evidence="3">PDZ and LIM domain protein 3</fullName>
    </submittedName>
</protein>
<dbReference type="Proteomes" id="UP001219518">
    <property type="component" value="Unassembled WGS sequence"/>
</dbReference>
<feature type="compositionally biased region" description="Gly residues" evidence="1">
    <location>
        <begin position="9"/>
        <end position="28"/>
    </location>
</feature>
<feature type="region of interest" description="Disordered" evidence="1">
    <location>
        <begin position="264"/>
        <end position="291"/>
    </location>
</feature>
<evidence type="ECO:0000256" key="1">
    <source>
        <dbReference type="SAM" id="MobiDB-lite"/>
    </source>
</evidence>
<evidence type="ECO:0000313" key="3">
    <source>
        <dbReference type="EMBL" id="KAK3922943.1"/>
    </source>
</evidence>
<reference evidence="3" key="1">
    <citation type="submission" date="2021-07" db="EMBL/GenBank/DDBJ databases">
        <authorList>
            <person name="Catto M.A."/>
            <person name="Jacobson A."/>
            <person name="Kennedy G."/>
            <person name="Labadie P."/>
            <person name="Hunt B.G."/>
            <person name="Srinivasan R."/>
        </authorList>
    </citation>
    <scope>NUCLEOTIDE SEQUENCE</scope>
    <source>
        <strain evidence="3">PL_HMW_Pooled</strain>
        <tissue evidence="3">Head</tissue>
    </source>
</reference>
<dbReference type="Pfam" id="PF15936">
    <property type="entry name" value="DUF4749"/>
    <property type="match status" value="1"/>
</dbReference>